<gene>
    <name evidence="17" type="ORF">JCGZ_08314</name>
</gene>
<dbReference type="InterPro" id="IPR034289">
    <property type="entry name" value="CuRO_3_LCC"/>
</dbReference>
<keyword evidence="18" id="KW-1185">Reference proteome</keyword>
<accession>A0A067KK82</accession>
<dbReference type="Pfam" id="PF07732">
    <property type="entry name" value="Cu-oxidase_3"/>
    <property type="match status" value="1"/>
</dbReference>
<evidence type="ECO:0000256" key="5">
    <source>
        <dbReference type="ARBA" id="ARBA00022523"/>
    </source>
</evidence>
<evidence type="ECO:0000313" key="18">
    <source>
        <dbReference type="Proteomes" id="UP000027138"/>
    </source>
</evidence>
<evidence type="ECO:0000256" key="9">
    <source>
        <dbReference type="ARBA" id="ARBA00023002"/>
    </source>
</evidence>
<dbReference type="Proteomes" id="UP000027138">
    <property type="component" value="Unassembled WGS sequence"/>
</dbReference>
<dbReference type="CDD" id="cd13849">
    <property type="entry name" value="CuRO_1_LCC_plant"/>
    <property type="match status" value="1"/>
</dbReference>
<keyword evidence="8 13" id="KW-0677">Repeat</keyword>
<dbReference type="EC" id="1.10.3.2" evidence="4 13"/>
<feature type="chain" id="PRO_5005103452" description="Laccase" evidence="13">
    <location>
        <begin position="23"/>
        <end position="582"/>
    </location>
</feature>
<dbReference type="NCBIfam" id="TIGR03389">
    <property type="entry name" value="laccase"/>
    <property type="match status" value="1"/>
</dbReference>
<evidence type="ECO:0000256" key="12">
    <source>
        <dbReference type="ARBA" id="ARBA00023185"/>
    </source>
</evidence>
<dbReference type="InterPro" id="IPR034285">
    <property type="entry name" value="CuRO_2_LCC"/>
</dbReference>
<dbReference type="OrthoDB" id="2121828at2759"/>
<dbReference type="PROSITE" id="PS00079">
    <property type="entry name" value="MULTICOPPER_OXIDASE1"/>
    <property type="match status" value="1"/>
</dbReference>
<keyword evidence="11" id="KW-0325">Glycoprotein</keyword>
<dbReference type="Pfam" id="PF00394">
    <property type="entry name" value="Cu-oxidase"/>
    <property type="match status" value="1"/>
</dbReference>
<dbReference type="CDD" id="cd13897">
    <property type="entry name" value="CuRO_3_LCC_plant"/>
    <property type="match status" value="1"/>
</dbReference>
<keyword evidence="5 13" id="KW-0052">Apoplast</keyword>
<feature type="domain" description="Plastocyanin-like" evidence="16">
    <location>
        <begin position="32"/>
        <end position="145"/>
    </location>
</feature>
<dbReference type="CDD" id="cd13875">
    <property type="entry name" value="CuRO_2_LCC_plant"/>
    <property type="match status" value="1"/>
</dbReference>
<dbReference type="InterPro" id="IPR008972">
    <property type="entry name" value="Cupredoxin"/>
</dbReference>
<sequence length="582" mass="64970">MGLKKLEFLVTLSVMLLCSVEGKVHYQDFVLKDKNFTRLCSTKSALVVNESLPGPVLYVNKGDTVFVNVHNQGGFKVTIHWHGVKQPRNPWSDGPEYITQCGIPPGGNFTYEVIFSEEEGTLWWHAHSDWTRNTVHGAIVIYPEQGKSYPYPKPDAEEILVLGSWYTYDVNLLVEQDLAIGDTLPVSDAYIINGQPGDYCACSNESTYRWQVDSGKTYLLRIVNAIMNAEVFLAIAEHNLTVVGMDGAYLKPFVTSYILIGPGQTMDILVTINQSLGQYYIAARQYTGRVVYATYDKTNVTAILEYSGNYTSPPASPSFPSTTLPSYADMEAAISFRNNLRSLHNQNVPKNITTHMYIIASMNSFSFNSSGNETVSQDSSLNNVTWVNPKIDVLQAYYSNMSGFYTEDFPDMPPEFYDFVAGTLPANASESLKGTKVKVLEYGEEVEMVFQSSNLFNTSEDHPMHLHGYSFYVVGAGGGNFDFEEDPKTYNLVDPPYLNTATLPTKGWLAIRFKANNPGVWFLHCHLEHHLTWGMNTVFIVKNGGTPQTTLREPPSYMPSCDDSPVIVLRKSEYSSASVKGK</sequence>
<keyword evidence="13" id="KW-0732">Signal</keyword>
<evidence type="ECO:0000259" key="15">
    <source>
        <dbReference type="Pfam" id="PF07731"/>
    </source>
</evidence>
<dbReference type="PANTHER" id="PTHR11709:SF261">
    <property type="entry name" value="LACCASE"/>
    <property type="match status" value="1"/>
</dbReference>
<keyword evidence="9 13" id="KW-0560">Oxidoreductase</keyword>
<evidence type="ECO:0000256" key="4">
    <source>
        <dbReference type="ARBA" id="ARBA00012297"/>
    </source>
</evidence>
<dbReference type="InterPro" id="IPR002355">
    <property type="entry name" value="Cu_oxidase_Cu_BS"/>
</dbReference>
<proteinExistence type="inferred from homology"/>
<evidence type="ECO:0000256" key="3">
    <source>
        <dbReference type="ARBA" id="ARBA00010609"/>
    </source>
</evidence>
<protein>
    <recommendedName>
        <fullName evidence="4 13">Laccase</fullName>
        <ecNumber evidence="4 13">1.10.3.2</ecNumber>
    </recommendedName>
    <alternativeName>
        <fullName evidence="13">Benzenediol:oxygen oxidoreductase</fullName>
    </alternativeName>
    <alternativeName>
        <fullName evidence="13">Diphenol oxidase</fullName>
    </alternativeName>
    <alternativeName>
        <fullName evidence="13">Urishiol oxidase</fullName>
    </alternativeName>
</protein>
<evidence type="ECO:0000313" key="17">
    <source>
        <dbReference type="EMBL" id="KDP36547.1"/>
    </source>
</evidence>
<organism evidence="17 18">
    <name type="scientific">Jatropha curcas</name>
    <name type="common">Barbados nut</name>
    <dbReference type="NCBI Taxonomy" id="180498"/>
    <lineage>
        <taxon>Eukaryota</taxon>
        <taxon>Viridiplantae</taxon>
        <taxon>Streptophyta</taxon>
        <taxon>Embryophyta</taxon>
        <taxon>Tracheophyta</taxon>
        <taxon>Spermatophyta</taxon>
        <taxon>Magnoliopsida</taxon>
        <taxon>eudicotyledons</taxon>
        <taxon>Gunneridae</taxon>
        <taxon>Pentapetalae</taxon>
        <taxon>rosids</taxon>
        <taxon>fabids</taxon>
        <taxon>Malpighiales</taxon>
        <taxon>Euphorbiaceae</taxon>
        <taxon>Crotonoideae</taxon>
        <taxon>Jatropheae</taxon>
        <taxon>Jatropha</taxon>
    </lineage>
</organism>
<comment type="subcellular location">
    <subcellularLocation>
        <location evidence="2 13">Secreted</location>
        <location evidence="2 13">Extracellular space</location>
        <location evidence="2 13">Apoplast</location>
    </subcellularLocation>
</comment>
<evidence type="ECO:0000256" key="8">
    <source>
        <dbReference type="ARBA" id="ARBA00022737"/>
    </source>
</evidence>
<dbReference type="InterPro" id="IPR017761">
    <property type="entry name" value="Laccase"/>
</dbReference>
<dbReference type="AlphaFoldDB" id="A0A067KK82"/>
<evidence type="ECO:0000256" key="6">
    <source>
        <dbReference type="ARBA" id="ARBA00022525"/>
    </source>
</evidence>
<evidence type="ECO:0000256" key="11">
    <source>
        <dbReference type="ARBA" id="ARBA00023180"/>
    </source>
</evidence>
<dbReference type="GO" id="GO:0046274">
    <property type="term" value="P:lignin catabolic process"/>
    <property type="evidence" value="ECO:0007669"/>
    <property type="project" value="UniProtKB-KW"/>
</dbReference>
<dbReference type="InterPro" id="IPR011706">
    <property type="entry name" value="Cu-oxidase_C"/>
</dbReference>
<dbReference type="InterPro" id="IPR045087">
    <property type="entry name" value="Cu-oxidase_fam"/>
</dbReference>
<keyword evidence="6 13" id="KW-0964">Secreted</keyword>
<dbReference type="GO" id="GO:0048046">
    <property type="term" value="C:apoplast"/>
    <property type="evidence" value="ECO:0007669"/>
    <property type="project" value="UniProtKB-SubCell"/>
</dbReference>
<name>A0A067KK82_JATCU</name>
<comment type="similarity">
    <text evidence="3 13">Belongs to the multicopper oxidase family.</text>
</comment>
<evidence type="ECO:0000256" key="1">
    <source>
        <dbReference type="ARBA" id="ARBA00000349"/>
    </source>
</evidence>
<keyword evidence="12 13" id="KW-0439">Lignin degradation</keyword>
<dbReference type="GO" id="GO:0052716">
    <property type="term" value="F:hydroquinone:oxygen oxidoreductase activity"/>
    <property type="evidence" value="ECO:0007669"/>
    <property type="project" value="UniProtKB-EC"/>
</dbReference>
<dbReference type="Pfam" id="PF07731">
    <property type="entry name" value="Cu-oxidase_2"/>
    <property type="match status" value="1"/>
</dbReference>
<dbReference type="GO" id="GO:0005507">
    <property type="term" value="F:copper ion binding"/>
    <property type="evidence" value="ECO:0007669"/>
    <property type="project" value="InterPro"/>
</dbReference>
<dbReference type="InterPro" id="IPR011707">
    <property type="entry name" value="Cu-oxidase-like_N"/>
</dbReference>
<dbReference type="PROSITE" id="PS00080">
    <property type="entry name" value="MULTICOPPER_OXIDASE2"/>
    <property type="match status" value="1"/>
</dbReference>
<evidence type="ECO:0000259" key="14">
    <source>
        <dbReference type="Pfam" id="PF00394"/>
    </source>
</evidence>
<comment type="catalytic activity">
    <reaction evidence="1 13">
        <text>4 hydroquinone + O2 = 4 benzosemiquinone + 2 H2O</text>
        <dbReference type="Rhea" id="RHEA:11276"/>
        <dbReference type="ChEBI" id="CHEBI:15377"/>
        <dbReference type="ChEBI" id="CHEBI:15379"/>
        <dbReference type="ChEBI" id="CHEBI:17594"/>
        <dbReference type="ChEBI" id="CHEBI:17977"/>
        <dbReference type="EC" id="1.10.3.2"/>
    </reaction>
</comment>
<feature type="domain" description="Plastocyanin-like" evidence="14">
    <location>
        <begin position="159"/>
        <end position="309"/>
    </location>
</feature>
<keyword evidence="7 13" id="KW-0479">Metal-binding</keyword>
<keyword evidence="10 13" id="KW-0186">Copper</keyword>
<evidence type="ECO:0000259" key="16">
    <source>
        <dbReference type="Pfam" id="PF07732"/>
    </source>
</evidence>
<feature type="signal peptide" evidence="13">
    <location>
        <begin position="1"/>
        <end position="22"/>
    </location>
</feature>
<evidence type="ECO:0000256" key="7">
    <source>
        <dbReference type="ARBA" id="ARBA00022723"/>
    </source>
</evidence>
<dbReference type="PANTHER" id="PTHR11709">
    <property type="entry name" value="MULTI-COPPER OXIDASE"/>
    <property type="match status" value="1"/>
</dbReference>
<dbReference type="InterPro" id="IPR001117">
    <property type="entry name" value="Cu-oxidase_2nd"/>
</dbReference>
<evidence type="ECO:0000256" key="13">
    <source>
        <dbReference type="RuleBase" id="RU361119"/>
    </source>
</evidence>
<comment type="cofactor">
    <cofactor evidence="13">
        <name>Cu cation</name>
        <dbReference type="ChEBI" id="CHEBI:23378"/>
    </cofactor>
    <text evidence="13">Binds 4 Cu cations per monomer.</text>
</comment>
<reference evidence="17 18" key="1">
    <citation type="journal article" date="2014" name="PLoS ONE">
        <title>Global Analysis of Gene Expression Profiles in Physic Nut (Jatropha curcas L.) Seedlings Exposed to Salt Stress.</title>
        <authorList>
            <person name="Zhang L."/>
            <person name="Zhang C."/>
            <person name="Wu P."/>
            <person name="Chen Y."/>
            <person name="Li M."/>
            <person name="Jiang H."/>
            <person name="Wu G."/>
        </authorList>
    </citation>
    <scope>NUCLEOTIDE SEQUENCE [LARGE SCALE GENOMIC DNA]</scope>
    <source>
        <strain evidence="18">cv. GZQX0401</strain>
        <tissue evidence="17">Young leaves</tissue>
    </source>
</reference>
<dbReference type="SUPFAM" id="SSF49503">
    <property type="entry name" value="Cupredoxins"/>
    <property type="match status" value="3"/>
</dbReference>
<dbReference type="Gene3D" id="2.60.40.420">
    <property type="entry name" value="Cupredoxins - blue copper proteins"/>
    <property type="match status" value="3"/>
</dbReference>
<feature type="domain" description="Plastocyanin-like" evidence="15">
    <location>
        <begin position="417"/>
        <end position="543"/>
    </location>
</feature>
<dbReference type="EMBL" id="KK914427">
    <property type="protein sequence ID" value="KDP36547.1"/>
    <property type="molecule type" value="Genomic_DNA"/>
</dbReference>
<comment type="function">
    <text evidence="13">Lignin degradation and detoxification of lignin-derived products.</text>
</comment>
<evidence type="ECO:0000256" key="2">
    <source>
        <dbReference type="ARBA" id="ARBA00004271"/>
    </source>
</evidence>
<dbReference type="InterPro" id="IPR033138">
    <property type="entry name" value="Cu_oxidase_CS"/>
</dbReference>
<evidence type="ECO:0000256" key="10">
    <source>
        <dbReference type="ARBA" id="ARBA00023008"/>
    </source>
</evidence>
<dbReference type="InterPro" id="IPR034288">
    <property type="entry name" value="CuRO_1_LCC"/>
</dbReference>